<dbReference type="Gene3D" id="3.20.20.140">
    <property type="entry name" value="Metal-dependent hydrolases"/>
    <property type="match status" value="1"/>
</dbReference>
<dbReference type="EC" id="3.5.1.91" evidence="2"/>
<evidence type="ECO:0000259" key="1">
    <source>
        <dbReference type="Pfam" id="PF07969"/>
    </source>
</evidence>
<feature type="domain" description="Amidohydrolase 3" evidence="1">
    <location>
        <begin position="53"/>
        <end position="538"/>
    </location>
</feature>
<dbReference type="Pfam" id="PF07969">
    <property type="entry name" value="Amidohydro_3"/>
    <property type="match status" value="1"/>
</dbReference>
<dbReference type="InterPro" id="IPR033932">
    <property type="entry name" value="YtcJ-like"/>
</dbReference>
<dbReference type="PANTHER" id="PTHR22642:SF2">
    <property type="entry name" value="PROTEIN LONG AFTER FAR-RED 3"/>
    <property type="match status" value="1"/>
</dbReference>
<sequence>MLPKRADTVFINGKFITMEDASPLAQAVAVSGGRFLCVGTKEEAMKYAVEGTEIVDLAGKTVIPGLIESHAHPCYYGDQCATINLSGEATTSMENILKKVAAAVAKTPKGAWLFGWGWDEAKFKEGANPITAEILDTVSPDNPVFIKRTCGHVGSVNTLAMKLCGITADAVPPVGGKIFKDEKGVPTGVISGAVQNWIPFPKPTDEQIMELVATDIQNEIFRKGITTTTEMAAEARFVKIYQELQKQGRLKMRIRFYTFARSNVNCPATLAETVKVGLMSGFGNDTLRFAGMKYLLDGSTGGKTAAFSVPYVGEPDNFGTLYNDQDELNADMLLTAQSGMQASLHAIGDVAIEQALQGVEYCLAHGVDPSPLRFRFEHVESPTVEQIERMKKYGILVGTSAGFIYALGDSHYNVMGPERVQWAFPNKEYVERGMVFACNNDCPVCDINPMLGIYSMVCRKTQGGKSFGTAQSIDRMQALKAYTVNAAKMLFDEDIVGSMKAGKYADMVVLNEDYLTVPDEALGKITALATYLAGEAVYKA</sequence>
<dbReference type="AlphaFoldDB" id="A0A644XJP6"/>
<gene>
    <name evidence="2" type="primary">nfdA_8</name>
    <name evidence="2" type="ORF">SDC9_62573</name>
</gene>
<accession>A0A644XJP6</accession>
<dbReference type="SUPFAM" id="SSF51556">
    <property type="entry name" value="Metallo-dependent hydrolases"/>
    <property type="match status" value="1"/>
</dbReference>
<dbReference type="InterPro" id="IPR032466">
    <property type="entry name" value="Metal_Hydrolase"/>
</dbReference>
<dbReference type="InterPro" id="IPR013108">
    <property type="entry name" value="Amidohydro_3"/>
</dbReference>
<protein>
    <submittedName>
        <fullName evidence="2">N-substituted formamide deformylase</fullName>
        <ecNumber evidence="2">3.5.1.91</ecNumber>
    </submittedName>
</protein>
<dbReference type="PANTHER" id="PTHR22642">
    <property type="entry name" value="IMIDAZOLONEPROPIONASE"/>
    <property type="match status" value="1"/>
</dbReference>
<dbReference type="InterPro" id="IPR011059">
    <property type="entry name" value="Metal-dep_hydrolase_composite"/>
</dbReference>
<proteinExistence type="predicted"/>
<dbReference type="GO" id="GO:0016810">
    <property type="term" value="F:hydrolase activity, acting on carbon-nitrogen (but not peptide) bonds"/>
    <property type="evidence" value="ECO:0007669"/>
    <property type="project" value="InterPro"/>
</dbReference>
<keyword evidence="2" id="KW-0378">Hydrolase</keyword>
<dbReference type="Gene3D" id="2.30.40.10">
    <property type="entry name" value="Urease, subunit C, domain 1"/>
    <property type="match status" value="1"/>
</dbReference>
<reference evidence="2" key="1">
    <citation type="submission" date="2019-08" db="EMBL/GenBank/DDBJ databases">
        <authorList>
            <person name="Kucharzyk K."/>
            <person name="Murdoch R.W."/>
            <person name="Higgins S."/>
            <person name="Loffler F."/>
        </authorList>
    </citation>
    <scope>NUCLEOTIDE SEQUENCE</scope>
</reference>
<comment type="caution">
    <text evidence="2">The sequence shown here is derived from an EMBL/GenBank/DDBJ whole genome shotgun (WGS) entry which is preliminary data.</text>
</comment>
<dbReference type="SUPFAM" id="SSF51338">
    <property type="entry name" value="Composite domain of metallo-dependent hydrolases"/>
    <property type="match status" value="1"/>
</dbReference>
<organism evidence="2">
    <name type="scientific">bioreactor metagenome</name>
    <dbReference type="NCBI Taxonomy" id="1076179"/>
    <lineage>
        <taxon>unclassified sequences</taxon>
        <taxon>metagenomes</taxon>
        <taxon>ecological metagenomes</taxon>
    </lineage>
</organism>
<dbReference type="CDD" id="cd01300">
    <property type="entry name" value="YtcJ_like"/>
    <property type="match status" value="1"/>
</dbReference>
<dbReference type="EMBL" id="VSSQ01002568">
    <property type="protein sequence ID" value="MPM16197.1"/>
    <property type="molecule type" value="Genomic_DNA"/>
</dbReference>
<evidence type="ECO:0000313" key="2">
    <source>
        <dbReference type="EMBL" id="MPM16197.1"/>
    </source>
</evidence>
<name>A0A644XJP6_9ZZZZ</name>
<dbReference type="Gene3D" id="3.10.310.70">
    <property type="match status" value="1"/>
</dbReference>